<feature type="region of interest" description="Disordered" evidence="1">
    <location>
        <begin position="690"/>
        <end position="711"/>
    </location>
</feature>
<feature type="compositionally biased region" description="Low complexity" evidence="1">
    <location>
        <begin position="638"/>
        <end position="654"/>
    </location>
</feature>
<feature type="compositionally biased region" description="Polar residues" evidence="1">
    <location>
        <begin position="538"/>
        <end position="550"/>
    </location>
</feature>
<feature type="compositionally biased region" description="Polar residues" evidence="1">
    <location>
        <begin position="589"/>
        <end position="608"/>
    </location>
</feature>
<feature type="region of interest" description="Disordered" evidence="1">
    <location>
        <begin position="320"/>
        <end position="416"/>
    </location>
</feature>
<feature type="compositionally biased region" description="Polar residues" evidence="1">
    <location>
        <begin position="369"/>
        <end position="389"/>
    </location>
</feature>
<comment type="caution">
    <text evidence="2">The sequence shown here is derived from an EMBL/GenBank/DDBJ whole genome shotgun (WGS) entry which is preliminary data.</text>
</comment>
<sequence length="784" mass="87823">MVHKKPGDIIVEVVEEWCNQLPLLSSEENNKVIRDNISTRIIIQISELNMDPEIFNDDVVYDELLDEELDNVLSNLPVDSDFAKSNPARKKQLKDVIKSIKPLIKEEKAKHDYKEELYNTVTNILRAPHDSSADKTELFIKLKDEIVENFVQYNYNKNDEESRIYFKKEVHDAVIKYCTDVRDKDTGDELCMVDPLVRRNQLLCELEKIPVPREALKDEVAEIKMRAEVEEFLREQCIPEGKAETTMKKHLAKRLCDIEKSGYTPANEKKMKADITRCLQKLNTEVSPETVDDFVNKLKNNETVRKMPPITYSQAEHLNRYPGAPVPEAATSGPVYGSPSQGILQQRTFQTPQQRNESTNSDGARAEEQWQSLPETQYNMPDSSYQTPYSKDYTRENQQWSSQAGHPVDQSFGQSNVTYEDFEGGNLLSSSVAPKGPGRSKTSGPVDQSLGQSNVTYEDFEGGNLLSSSVAPKGPGRSKTSGPVDQSLGQSNVTYEDFEGGNLLSSSVAPQGPGHPKSSGKSILNSSASSGRPKGFPNQKSIGGYQQAQVPRSGLREIISGQTLSRADYDQNSYQQAQGPRSGLRGVPSGQTLSRLTSDQNSYQQAQGPRSGLREVTSGQTLSRPSFGQIATPRQVAQSPVTPQTPSQQHSTSQGDDTPDSFFRAPVFKPTPLGRPLPIPIIEPVRLPTSAPSMHPRRSQASPEDAVIPPPPCFPMKVGGRPMFDRRPRGFESTEDEEMCVCERCTKRHFRRLPFCMLAMEHYLEDCFGFPMWCSMRFPEFLYY</sequence>
<feature type="region of interest" description="Disordered" evidence="1">
    <location>
        <begin position="428"/>
        <end position="675"/>
    </location>
</feature>
<feature type="compositionally biased region" description="Polar residues" evidence="1">
    <location>
        <begin position="519"/>
        <end position="530"/>
    </location>
</feature>
<feature type="compositionally biased region" description="Polar residues" evidence="1">
    <location>
        <begin position="560"/>
        <end position="579"/>
    </location>
</feature>
<reference evidence="2" key="1">
    <citation type="submission" date="2017-09" db="EMBL/GenBank/DDBJ databases">
        <title>Contemporary evolution of a Lepidopteran species, Heliothis virescens, in response to modern agricultural practices.</title>
        <authorList>
            <person name="Fritz M.L."/>
            <person name="Deyonke A.M."/>
            <person name="Papanicolaou A."/>
            <person name="Micinski S."/>
            <person name="Westbrook J."/>
            <person name="Gould F."/>
        </authorList>
    </citation>
    <scope>NUCLEOTIDE SEQUENCE [LARGE SCALE GENOMIC DNA]</scope>
    <source>
        <strain evidence="2">HvINT-</strain>
        <tissue evidence="2">Whole body</tissue>
    </source>
</reference>
<protein>
    <submittedName>
        <fullName evidence="2">Uncharacterized protein</fullName>
    </submittedName>
</protein>
<dbReference type="AlphaFoldDB" id="A0A2A4K059"/>
<dbReference type="EMBL" id="NWSH01000296">
    <property type="protein sequence ID" value="PCG77655.1"/>
    <property type="molecule type" value="Genomic_DNA"/>
</dbReference>
<evidence type="ECO:0000313" key="2">
    <source>
        <dbReference type="EMBL" id="PCG77655.1"/>
    </source>
</evidence>
<name>A0A2A4K059_HELVI</name>
<dbReference type="STRING" id="7102.A0A2A4K059"/>
<proteinExistence type="predicted"/>
<evidence type="ECO:0000256" key="1">
    <source>
        <dbReference type="SAM" id="MobiDB-lite"/>
    </source>
</evidence>
<accession>A0A2A4K059</accession>
<feature type="compositionally biased region" description="Polar residues" evidence="1">
    <location>
        <begin position="617"/>
        <end position="626"/>
    </location>
</feature>
<gene>
    <name evidence="2" type="ORF">B5V51_6675</name>
</gene>
<feature type="compositionally biased region" description="Polar residues" evidence="1">
    <location>
        <begin position="478"/>
        <end position="494"/>
    </location>
</feature>
<organism evidence="2">
    <name type="scientific">Heliothis virescens</name>
    <name type="common">Tobacco budworm moth</name>
    <dbReference type="NCBI Taxonomy" id="7102"/>
    <lineage>
        <taxon>Eukaryota</taxon>
        <taxon>Metazoa</taxon>
        <taxon>Ecdysozoa</taxon>
        <taxon>Arthropoda</taxon>
        <taxon>Hexapoda</taxon>
        <taxon>Insecta</taxon>
        <taxon>Pterygota</taxon>
        <taxon>Neoptera</taxon>
        <taxon>Endopterygota</taxon>
        <taxon>Lepidoptera</taxon>
        <taxon>Glossata</taxon>
        <taxon>Ditrysia</taxon>
        <taxon>Noctuoidea</taxon>
        <taxon>Noctuidae</taxon>
        <taxon>Heliothinae</taxon>
        <taxon>Heliothis</taxon>
    </lineage>
</organism>
<feature type="compositionally biased region" description="Polar residues" evidence="1">
    <location>
        <begin position="338"/>
        <end position="362"/>
    </location>
</feature>
<feature type="compositionally biased region" description="Polar residues" evidence="1">
    <location>
        <begin position="440"/>
        <end position="456"/>
    </location>
</feature>